<organism evidence="2 3">
    <name type="scientific">Flavobacterium urumqiense</name>
    <dbReference type="NCBI Taxonomy" id="935224"/>
    <lineage>
        <taxon>Bacteria</taxon>
        <taxon>Pseudomonadati</taxon>
        <taxon>Bacteroidota</taxon>
        <taxon>Flavobacteriia</taxon>
        <taxon>Flavobacteriales</taxon>
        <taxon>Flavobacteriaceae</taxon>
        <taxon>Flavobacterium</taxon>
    </lineage>
</organism>
<evidence type="ECO:0000313" key="3">
    <source>
        <dbReference type="Proteomes" id="UP000236737"/>
    </source>
</evidence>
<sequence length="41" mass="4599">MTSSGLQPIIGLVFVNKLVLVVQKSLSKEEAMIQKKVDNRR</sequence>
<reference evidence="3" key="1">
    <citation type="submission" date="2016-10" db="EMBL/GenBank/DDBJ databases">
        <authorList>
            <person name="Varghese N."/>
            <person name="Submissions S."/>
        </authorList>
    </citation>
    <scope>NUCLEOTIDE SEQUENCE [LARGE SCALE GENOMIC DNA]</scope>
    <source>
        <strain evidence="3">CGMCC 1.9230</strain>
    </source>
</reference>
<evidence type="ECO:0000313" key="2">
    <source>
        <dbReference type="EMBL" id="SEF41682.1"/>
    </source>
</evidence>
<keyword evidence="3" id="KW-1185">Reference proteome</keyword>
<dbReference type="Proteomes" id="UP000236737">
    <property type="component" value="Unassembled WGS sequence"/>
</dbReference>
<evidence type="ECO:0000256" key="1">
    <source>
        <dbReference type="SAM" id="Phobius"/>
    </source>
</evidence>
<accession>A0A1H5RTN0</accession>
<dbReference type="EMBL" id="FNVP01000001">
    <property type="protein sequence ID" value="SEF41682.1"/>
    <property type="molecule type" value="Genomic_DNA"/>
</dbReference>
<keyword evidence="1" id="KW-0472">Membrane</keyword>
<gene>
    <name evidence="2" type="ORF">SAMN04488130_10115</name>
</gene>
<keyword evidence="1" id="KW-0812">Transmembrane</keyword>
<name>A0A1H5RTN0_9FLAO</name>
<dbReference type="AlphaFoldDB" id="A0A1H5RTN0"/>
<proteinExistence type="predicted"/>
<feature type="transmembrane region" description="Helical" evidence="1">
    <location>
        <begin position="6"/>
        <end position="26"/>
    </location>
</feature>
<keyword evidence="1" id="KW-1133">Transmembrane helix</keyword>
<protein>
    <submittedName>
        <fullName evidence="2">Uncharacterized protein</fullName>
    </submittedName>
</protein>